<dbReference type="EMBL" id="JAAALK010000285">
    <property type="protein sequence ID" value="KAG8064956.1"/>
    <property type="molecule type" value="Genomic_DNA"/>
</dbReference>
<dbReference type="OrthoDB" id="73919at2759"/>
<proteinExistence type="predicted"/>
<dbReference type="InterPro" id="IPR044518">
    <property type="entry name" value="ARF_GAP_AGD11/12/13"/>
</dbReference>
<protein>
    <submittedName>
        <fullName evidence="1">Uncharacterized protein</fullName>
    </submittedName>
</protein>
<comment type="caution">
    <text evidence="1">The sequence shown here is derived from an EMBL/GenBank/DDBJ whole genome shotgun (WGS) entry which is preliminary data.</text>
</comment>
<reference evidence="1" key="1">
    <citation type="journal article" date="2021" name="bioRxiv">
        <title>Whole Genome Assembly and Annotation of Northern Wild Rice, Zizania palustris L., Supports a Whole Genome Duplication in the Zizania Genus.</title>
        <authorList>
            <person name="Haas M."/>
            <person name="Kono T."/>
            <person name="Macchietto M."/>
            <person name="Millas R."/>
            <person name="McGilp L."/>
            <person name="Shao M."/>
            <person name="Duquette J."/>
            <person name="Hirsch C.N."/>
            <person name="Kimball J."/>
        </authorList>
    </citation>
    <scope>NUCLEOTIDE SEQUENCE</scope>
    <source>
        <tissue evidence="1">Fresh leaf tissue</tissue>
    </source>
</reference>
<evidence type="ECO:0000313" key="1">
    <source>
        <dbReference type="EMBL" id="KAG8064956.1"/>
    </source>
</evidence>
<organism evidence="1 2">
    <name type="scientific">Zizania palustris</name>
    <name type="common">Northern wild rice</name>
    <dbReference type="NCBI Taxonomy" id="103762"/>
    <lineage>
        <taxon>Eukaryota</taxon>
        <taxon>Viridiplantae</taxon>
        <taxon>Streptophyta</taxon>
        <taxon>Embryophyta</taxon>
        <taxon>Tracheophyta</taxon>
        <taxon>Spermatophyta</taxon>
        <taxon>Magnoliopsida</taxon>
        <taxon>Liliopsida</taxon>
        <taxon>Poales</taxon>
        <taxon>Poaceae</taxon>
        <taxon>BOP clade</taxon>
        <taxon>Oryzoideae</taxon>
        <taxon>Oryzeae</taxon>
        <taxon>Zizaniinae</taxon>
        <taxon>Zizania</taxon>
    </lineage>
</organism>
<dbReference type="GO" id="GO:0005543">
    <property type="term" value="F:phospholipid binding"/>
    <property type="evidence" value="ECO:0007669"/>
    <property type="project" value="InterPro"/>
</dbReference>
<dbReference type="Proteomes" id="UP000729402">
    <property type="component" value="Unassembled WGS sequence"/>
</dbReference>
<accession>A0A8J5T022</accession>
<sequence>MQMSPEEEDDEFWGSLKRISSESNRHCQIAQVSESTRLDINNYEDPQVYDHDLFSADDIMGEAEIDLPPMITAAMAFGDPSRLGDMQIGWWFMTTDNTLLKDSTINVVVWLRR</sequence>
<name>A0A8J5T022_ZIZPA</name>
<keyword evidence="2" id="KW-1185">Reference proteome</keyword>
<reference evidence="1" key="2">
    <citation type="submission" date="2021-02" db="EMBL/GenBank/DDBJ databases">
        <authorList>
            <person name="Kimball J.A."/>
            <person name="Haas M.W."/>
            <person name="Macchietto M."/>
            <person name="Kono T."/>
            <person name="Duquette J."/>
            <person name="Shao M."/>
        </authorList>
    </citation>
    <scope>NUCLEOTIDE SEQUENCE</scope>
    <source>
        <tissue evidence="1">Fresh leaf tissue</tissue>
    </source>
</reference>
<dbReference type="PANTHER" id="PTHR46220">
    <property type="entry name" value="ADP-RIBOSYLATION FACTOR GTPASE-ACTIVATING PROTEIN AGD12"/>
    <property type="match status" value="1"/>
</dbReference>
<dbReference type="GO" id="GO:0005096">
    <property type="term" value="F:GTPase activator activity"/>
    <property type="evidence" value="ECO:0007669"/>
    <property type="project" value="InterPro"/>
</dbReference>
<gene>
    <name evidence="1" type="ORF">GUJ93_ZPchr0004g39359</name>
</gene>
<evidence type="ECO:0000313" key="2">
    <source>
        <dbReference type="Proteomes" id="UP000729402"/>
    </source>
</evidence>
<dbReference type="AlphaFoldDB" id="A0A8J5T022"/>
<dbReference type="PANTHER" id="PTHR46220:SF20">
    <property type="entry name" value="OS02G0722500 PROTEIN"/>
    <property type="match status" value="1"/>
</dbReference>